<comment type="caution">
    <text evidence="8">The sequence shown here is derived from an EMBL/GenBank/DDBJ whole genome shotgun (WGS) entry which is preliminary data.</text>
</comment>
<evidence type="ECO:0000256" key="6">
    <source>
        <dbReference type="SAM" id="Phobius"/>
    </source>
</evidence>
<dbReference type="OrthoDB" id="265478at2"/>
<comment type="subcellular location">
    <subcellularLocation>
        <location evidence="1">Cell membrane</location>
        <topology evidence="1">Multi-pass membrane protein</topology>
    </subcellularLocation>
</comment>
<evidence type="ECO:0000256" key="1">
    <source>
        <dbReference type="ARBA" id="ARBA00004651"/>
    </source>
</evidence>
<gene>
    <name evidence="8" type="ORF">CRV04_04790</name>
</gene>
<dbReference type="PIRSF" id="PIRSF006483">
    <property type="entry name" value="Membrane_protein_YitT"/>
    <property type="match status" value="1"/>
</dbReference>
<dbReference type="CDD" id="cd16380">
    <property type="entry name" value="YitT_C"/>
    <property type="match status" value="1"/>
</dbReference>
<sequence length="277" mass="29993">MISIKNIFFVAVGSFFVSLAAVVFLNPNSIITGGGVGIAQLFYALFPYFTLGTWIAIVSIPLVILGMVYFGKNFVVKTLLSIVLISAFTDLLKEVLNVSAATHDTILASIFGGLLVGLGVGLVMLGKSSTGGTTILAEVIERKTHYKTSQIILVIDGLIMCASVFVYGDIEKALFSIVGVYVTSRVVDILLSGKPAQKAVTIVTNKVSKLSEHILDELGEHGTILDGLNLNQKDPKTLILVIVDITKLQHLRKIIKRYDPNAFLVVQEASELYGREY</sequence>
<keyword evidence="9" id="KW-1185">Reference proteome</keyword>
<keyword evidence="2" id="KW-1003">Cell membrane</keyword>
<dbReference type="Proteomes" id="UP000290657">
    <property type="component" value="Unassembled WGS sequence"/>
</dbReference>
<dbReference type="InterPro" id="IPR015867">
    <property type="entry name" value="N-reg_PII/ATP_PRibTrfase_C"/>
</dbReference>
<feature type="transmembrane region" description="Helical" evidence="6">
    <location>
        <begin position="7"/>
        <end position="25"/>
    </location>
</feature>
<protein>
    <submittedName>
        <fullName evidence="8">Membrane protein</fullName>
    </submittedName>
</protein>
<feature type="transmembrane region" description="Helical" evidence="6">
    <location>
        <begin position="74"/>
        <end position="93"/>
    </location>
</feature>
<evidence type="ECO:0000256" key="2">
    <source>
        <dbReference type="ARBA" id="ARBA00022475"/>
    </source>
</evidence>
<dbReference type="PANTHER" id="PTHR33545:SF9">
    <property type="entry name" value="UPF0750 MEMBRANE PROTEIN YITE"/>
    <property type="match status" value="1"/>
</dbReference>
<organism evidence="8 9">
    <name type="scientific">Candidatus Marinarcus aquaticus</name>
    <dbReference type="NCBI Taxonomy" id="2044504"/>
    <lineage>
        <taxon>Bacteria</taxon>
        <taxon>Pseudomonadati</taxon>
        <taxon>Campylobacterota</taxon>
        <taxon>Epsilonproteobacteria</taxon>
        <taxon>Campylobacterales</taxon>
        <taxon>Arcobacteraceae</taxon>
        <taxon>Candidatus Marinarcus</taxon>
    </lineage>
</organism>
<name>A0A4Q0XWJ3_9BACT</name>
<dbReference type="AlphaFoldDB" id="A0A4Q0XWJ3"/>
<accession>A0A4Q0XWJ3</accession>
<dbReference type="InterPro" id="IPR003740">
    <property type="entry name" value="YitT"/>
</dbReference>
<dbReference type="Pfam" id="PF02588">
    <property type="entry name" value="YitT_membrane"/>
    <property type="match status" value="1"/>
</dbReference>
<feature type="transmembrane region" description="Helical" evidence="6">
    <location>
        <begin position="146"/>
        <end position="167"/>
    </location>
</feature>
<feature type="transmembrane region" description="Helical" evidence="6">
    <location>
        <begin position="45"/>
        <end position="67"/>
    </location>
</feature>
<evidence type="ECO:0000256" key="4">
    <source>
        <dbReference type="ARBA" id="ARBA00022989"/>
    </source>
</evidence>
<reference evidence="8 9" key="1">
    <citation type="submission" date="2017-10" db="EMBL/GenBank/DDBJ databases">
        <title>Genomics of the genus Arcobacter.</title>
        <authorList>
            <person name="Perez-Cataluna A."/>
            <person name="Figueras M.J."/>
        </authorList>
    </citation>
    <scope>NUCLEOTIDE SEQUENCE [LARGE SCALE GENOMIC DNA]</scope>
    <source>
        <strain evidence="8 9">CECT 8987</strain>
    </source>
</reference>
<dbReference type="Gene3D" id="3.30.70.120">
    <property type="match status" value="1"/>
</dbReference>
<dbReference type="Pfam" id="PF10035">
    <property type="entry name" value="DUF2179"/>
    <property type="match status" value="1"/>
</dbReference>
<dbReference type="RefSeq" id="WP_128995670.1">
    <property type="nucleotide sequence ID" value="NZ_PDKN01000002.1"/>
</dbReference>
<keyword evidence="3 6" id="KW-0812">Transmembrane</keyword>
<dbReference type="InterPro" id="IPR019264">
    <property type="entry name" value="DUF2179"/>
</dbReference>
<evidence type="ECO:0000313" key="9">
    <source>
        <dbReference type="Proteomes" id="UP000290657"/>
    </source>
</evidence>
<feature type="transmembrane region" description="Helical" evidence="6">
    <location>
        <begin position="105"/>
        <end position="125"/>
    </location>
</feature>
<dbReference type="GO" id="GO:0005886">
    <property type="term" value="C:plasma membrane"/>
    <property type="evidence" value="ECO:0007669"/>
    <property type="project" value="UniProtKB-SubCell"/>
</dbReference>
<proteinExistence type="predicted"/>
<evidence type="ECO:0000313" key="8">
    <source>
        <dbReference type="EMBL" id="RXJ60321.1"/>
    </source>
</evidence>
<feature type="domain" description="DUF2179" evidence="7">
    <location>
        <begin position="223"/>
        <end position="274"/>
    </location>
</feature>
<evidence type="ECO:0000256" key="5">
    <source>
        <dbReference type="ARBA" id="ARBA00023136"/>
    </source>
</evidence>
<keyword evidence="4 6" id="KW-1133">Transmembrane helix</keyword>
<dbReference type="InterPro" id="IPR051461">
    <property type="entry name" value="UPF0750_membrane"/>
</dbReference>
<evidence type="ECO:0000256" key="3">
    <source>
        <dbReference type="ARBA" id="ARBA00022692"/>
    </source>
</evidence>
<dbReference type="EMBL" id="PDKN01000002">
    <property type="protein sequence ID" value="RXJ60321.1"/>
    <property type="molecule type" value="Genomic_DNA"/>
</dbReference>
<dbReference type="PANTHER" id="PTHR33545">
    <property type="entry name" value="UPF0750 MEMBRANE PROTEIN YITT-RELATED"/>
    <property type="match status" value="1"/>
</dbReference>
<keyword evidence="5 6" id="KW-0472">Membrane</keyword>
<evidence type="ECO:0000259" key="7">
    <source>
        <dbReference type="Pfam" id="PF10035"/>
    </source>
</evidence>